<comment type="caution">
    <text evidence="1">The sequence shown here is derived from an EMBL/GenBank/DDBJ whole genome shotgun (WGS) entry which is preliminary data.</text>
</comment>
<accession>A0ABU0SE06</accession>
<name>A0ABU0SE06_9HYPH</name>
<organism evidence="1 2">
    <name type="scientific">Phyllobacterium ifriqiyense</name>
    <dbReference type="NCBI Taxonomy" id="314238"/>
    <lineage>
        <taxon>Bacteria</taxon>
        <taxon>Pseudomonadati</taxon>
        <taxon>Pseudomonadota</taxon>
        <taxon>Alphaproteobacteria</taxon>
        <taxon>Hyphomicrobiales</taxon>
        <taxon>Phyllobacteriaceae</taxon>
        <taxon>Phyllobacterium</taxon>
    </lineage>
</organism>
<gene>
    <name evidence="1" type="ORF">QFZ34_004184</name>
</gene>
<reference evidence="1 2" key="1">
    <citation type="submission" date="2023-07" db="EMBL/GenBank/DDBJ databases">
        <title>Comparative genomics of wheat-associated soil bacteria to identify genetic determinants of phenazine resistance.</title>
        <authorList>
            <person name="Mouncey N."/>
        </authorList>
    </citation>
    <scope>NUCLEOTIDE SEQUENCE [LARGE SCALE GENOMIC DNA]</scope>
    <source>
        <strain evidence="1 2">W4I11</strain>
    </source>
</reference>
<dbReference type="RefSeq" id="WP_307284753.1">
    <property type="nucleotide sequence ID" value="NZ_JAUSZT010000003.1"/>
</dbReference>
<proteinExistence type="predicted"/>
<dbReference type="EMBL" id="JAUSZT010000003">
    <property type="protein sequence ID" value="MDQ0999002.1"/>
    <property type="molecule type" value="Genomic_DNA"/>
</dbReference>
<evidence type="ECO:0000313" key="2">
    <source>
        <dbReference type="Proteomes" id="UP001237780"/>
    </source>
</evidence>
<evidence type="ECO:0000313" key="1">
    <source>
        <dbReference type="EMBL" id="MDQ0999002.1"/>
    </source>
</evidence>
<dbReference type="Proteomes" id="UP001237780">
    <property type="component" value="Unassembled WGS sequence"/>
</dbReference>
<keyword evidence="2" id="KW-1185">Reference proteome</keyword>
<protein>
    <submittedName>
        <fullName evidence="1">Uncharacterized protein</fullName>
    </submittedName>
</protein>
<sequence length="70" mass="7763">MPFMKLQNYLRKLKPPLESRKIWEIVRLSHGSLSFAAAFTSAGLTLATCAILSAFVPIVDDVSLFIVIIL</sequence>